<keyword evidence="10" id="KW-1185">Reference proteome</keyword>
<evidence type="ECO:0000256" key="3">
    <source>
        <dbReference type="ARBA" id="ARBA00018111"/>
    </source>
</evidence>
<dbReference type="Proteomes" id="UP001196301">
    <property type="component" value="Unassembled WGS sequence"/>
</dbReference>
<protein>
    <recommendedName>
        <fullName evidence="3 5">Regulatory protein RecX</fullName>
    </recommendedName>
</protein>
<dbReference type="InterPro" id="IPR053924">
    <property type="entry name" value="RecX_HTH_2nd"/>
</dbReference>
<dbReference type="PANTHER" id="PTHR33602">
    <property type="entry name" value="REGULATORY PROTEIN RECX FAMILY PROTEIN"/>
    <property type="match status" value="1"/>
</dbReference>
<dbReference type="Pfam" id="PF21981">
    <property type="entry name" value="RecX_HTH3"/>
    <property type="match status" value="1"/>
</dbReference>
<dbReference type="InterPro" id="IPR003783">
    <property type="entry name" value="Regulatory_RecX"/>
</dbReference>
<dbReference type="Pfam" id="PF21982">
    <property type="entry name" value="RecX_HTH1"/>
    <property type="match status" value="1"/>
</dbReference>
<name>A0ABS6DTR6_9FIRM</name>
<dbReference type="InterPro" id="IPR053926">
    <property type="entry name" value="RecX_HTH_1st"/>
</dbReference>
<evidence type="ECO:0000259" key="7">
    <source>
        <dbReference type="Pfam" id="PF21981"/>
    </source>
</evidence>
<evidence type="ECO:0000259" key="8">
    <source>
        <dbReference type="Pfam" id="PF21982"/>
    </source>
</evidence>
<feature type="domain" description="RecX first three-helical" evidence="8">
    <location>
        <begin position="71"/>
        <end position="109"/>
    </location>
</feature>
<accession>A0ABS6DTR6</accession>
<comment type="similarity">
    <text evidence="2 5">Belongs to the RecX family.</text>
</comment>
<proteinExistence type="inferred from homology"/>
<keyword evidence="4 5" id="KW-0963">Cytoplasm</keyword>
<comment type="function">
    <text evidence="5">Modulates RecA activity.</text>
</comment>
<reference evidence="9 10" key="1">
    <citation type="submission" date="2021-06" db="EMBL/GenBank/DDBJ databases">
        <authorList>
            <person name="Sun Q."/>
            <person name="Li D."/>
        </authorList>
    </citation>
    <scope>NUCLEOTIDE SEQUENCE [LARGE SCALE GENOMIC DNA]</scope>
    <source>
        <strain evidence="9 10">N19</strain>
    </source>
</reference>
<comment type="subcellular location">
    <subcellularLocation>
        <location evidence="1 5">Cytoplasm</location>
    </subcellularLocation>
</comment>
<dbReference type="HAMAP" id="MF_01114">
    <property type="entry name" value="RecX"/>
    <property type="match status" value="1"/>
</dbReference>
<comment type="caution">
    <text evidence="9">The sequence shown here is derived from an EMBL/GenBank/DDBJ whole genome shotgun (WGS) entry which is preliminary data.</text>
</comment>
<dbReference type="RefSeq" id="WP_216568391.1">
    <property type="nucleotide sequence ID" value="NZ_JAHLOQ010000003.1"/>
</dbReference>
<evidence type="ECO:0000313" key="10">
    <source>
        <dbReference type="Proteomes" id="UP001196301"/>
    </source>
</evidence>
<organism evidence="9 10">
    <name type="scientific">Intestinibacter bartlettii</name>
    <dbReference type="NCBI Taxonomy" id="261299"/>
    <lineage>
        <taxon>Bacteria</taxon>
        <taxon>Bacillati</taxon>
        <taxon>Bacillota</taxon>
        <taxon>Clostridia</taxon>
        <taxon>Peptostreptococcales</taxon>
        <taxon>Peptostreptococcaceae</taxon>
        <taxon>Intestinibacter</taxon>
    </lineage>
</organism>
<dbReference type="PANTHER" id="PTHR33602:SF1">
    <property type="entry name" value="REGULATORY PROTEIN RECX FAMILY PROTEIN"/>
    <property type="match status" value="1"/>
</dbReference>
<evidence type="ECO:0000259" key="6">
    <source>
        <dbReference type="Pfam" id="PF02631"/>
    </source>
</evidence>
<sequence>MGIITKIESQKKRDDRVNIYVDEKFFMAIYKELVFTFNLKKGQEIDPNYLKSILDDEMYMKAKNDEMYMKAKNKALSILSKASQSEKQIKQKLAKDYEEDTIDRVIEFLQKYKFVDDEDLASRIVNTNVNLNKYGKNKIKQNLYNKGIDKSIIENAIDEIDTDKEFENAFYLGKKRYERLKNEDQRKAYQKIGNHLAYKGFNYDIIKKVLNKLFNDMDEYSC</sequence>
<feature type="domain" description="RecX second three-helical" evidence="6">
    <location>
        <begin position="116"/>
        <end position="156"/>
    </location>
</feature>
<evidence type="ECO:0000313" key="9">
    <source>
        <dbReference type="EMBL" id="MBU5335233.1"/>
    </source>
</evidence>
<feature type="domain" description="RecX third three-helical" evidence="7">
    <location>
        <begin position="163"/>
        <end position="210"/>
    </location>
</feature>
<gene>
    <name evidence="5" type="primary">recX</name>
    <name evidence="9" type="ORF">KQI20_02150</name>
</gene>
<evidence type="ECO:0000256" key="1">
    <source>
        <dbReference type="ARBA" id="ARBA00004496"/>
    </source>
</evidence>
<dbReference type="Pfam" id="PF02631">
    <property type="entry name" value="RecX_HTH2"/>
    <property type="match status" value="1"/>
</dbReference>
<dbReference type="EMBL" id="JAHLOQ010000003">
    <property type="protein sequence ID" value="MBU5335233.1"/>
    <property type="molecule type" value="Genomic_DNA"/>
</dbReference>
<evidence type="ECO:0000256" key="4">
    <source>
        <dbReference type="ARBA" id="ARBA00022490"/>
    </source>
</evidence>
<dbReference type="InterPro" id="IPR053925">
    <property type="entry name" value="RecX_HTH_3rd"/>
</dbReference>
<evidence type="ECO:0000256" key="5">
    <source>
        <dbReference type="HAMAP-Rule" id="MF_01114"/>
    </source>
</evidence>
<evidence type="ECO:0000256" key="2">
    <source>
        <dbReference type="ARBA" id="ARBA00009695"/>
    </source>
</evidence>